<keyword evidence="2" id="KW-1185">Reference proteome</keyword>
<dbReference type="RefSeq" id="WP_038536242.1">
    <property type="nucleotide sequence ID" value="NZ_CP009223.1"/>
</dbReference>
<protein>
    <recommendedName>
        <fullName evidence="3">Phage portal protein</fullName>
    </recommendedName>
</protein>
<dbReference type="Pfam" id="PF05133">
    <property type="entry name" value="SPP1_portal"/>
    <property type="match status" value="1"/>
</dbReference>
<gene>
    <name evidence="1" type="ORF">WS74_0822</name>
</gene>
<dbReference type="InterPro" id="IPR021145">
    <property type="entry name" value="Portal_protein_SPP1_Gp6-like"/>
</dbReference>
<organism evidence="1 2">
    <name type="scientific">Weissella ceti</name>
    <dbReference type="NCBI Taxonomy" id="759620"/>
    <lineage>
        <taxon>Bacteria</taxon>
        <taxon>Bacillati</taxon>
        <taxon>Bacillota</taxon>
        <taxon>Bacilli</taxon>
        <taxon>Lactobacillales</taxon>
        <taxon>Lactobacillaceae</taxon>
        <taxon>Weissella</taxon>
    </lineage>
</organism>
<name>A0A088GME5_9LACO</name>
<reference evidence="2" key="2">
    <citation type="submission" date="2014-08" db="EMBL/GenBank/DDBJ databases">
        <title>Complete genome of Weissella ceti strain WS74 isolated from diseased rainbow trout in Brazil.</title>
        <authorList>
            <person name="Figueiredo H.C.P."/>
            <person name="Leal C.A.G."/>
            <person name="Pereira F.L."/>
            <person name="Soares S.C."/>
            <person name="Dorella F.A."/>
            <person name="Carvalho A.F."/>
            <person name="Azevedo V.A.C."/>
        </authorList>
    </citation>
    <scope>NUCLEOTIDE SEQUENCE [LARGE SCALE GENOMIC DNA]</scope>
    <source>
        <strain evidence="2">WS74</strain>
    </source>
</reference>
<evidence type="ECO:0000313" key="2">
    <source>
        <dbReference type="Proteomes" id="UP000029079"/>
    </source>
</evidence>
<dbReference type="KEGG" id="wct:WS74_0822"/>
<dbReference type="STRING" id="759620.WS105_0621"/>
<dbReference type="EMBL" id="CP009223">
    <property type="protein sequence ID" value="AIM63074.1"/>
    <property type="molecule type" value="Genomic_DNA"/>
</dbReference>
<sequence length="480" mass="55013">MQDLLSDDLKVVASALKSAIDKDTSSDKKDKARQGIAYYNYKHDILDGRIMYYDDNGMLVEDKYASNIKIPHGFLTELIDQKTQFLLSNPVEATAEDDELQELINEYYDEEFNVFLQDLVENGSQKGFEYAYVRTTSDDRIKFQVADGLKVMPVYDEGGDIKRVLRYYDREVVIDNETTQVHFAELYDAEKVWYFKAIKTEEFTLDPERTPNPAPHIMAVTNDDQQLTRNYGTIPFFRYQNNQQEITDLEPIKPIIDDYDLMNASLSNNLQDFQDAIYVVTSYDGDLSEMRQNIKSRKAIGVFDGGGVDVKTVDIPIEARRTKLEMDKENVYKFGFGFDSSQVGDGNVTNVVIKGRYTLLNMKANKTEARLRAFLRWANELVIADINRLHNAKYIPKDVTFTITREMLVNENDLVANEKAEAETRNLEMETLLAIAPRLPDSEVLHKICEAYELDFDEVSQNLDLEAYTGLGGDADVEED</sequence>
<evidence type="ECO:0008006" key="3">
    <source>
        <dbReference type="Google" id="ProtNLM"/>
    </source>
</evidence>
<accession>A0A088GME5</accession>
<reference evidence="1 2" key="1">
    <citation type="journal article" date="2014" name="Genome Announc.">
        <title>Complete Genome Sequences of Fish Pathogenic Weissella ceti Strains WS74 and WS105.</title>
        <authorList>
            <person name="Figueiredo H.C."/>
            <person name="Leal C.A."/>
            <person name="Dorella F.A."/>
            <person name="Carvalho A.F."/>
            <person name="Soares S.C."/>
            <person name="Pereira F.L."/>
            <person name="Azevedo V.A."/>
        </authorList>
    </citation>
    <scope>NUCLEOTIDE SEQUENCE [LARGE SCALE GENOMIC DNA]</scope>
    <source>
        <strain evidence="1 2">WS74</strain>
    </source>
</reference>
<evidence type="ECO:0000313" key="1">
    <source>
        <dbReference type="EMBL" id="AIM63074.1"/>
    </source>
</evidence>
<dbReference type="AlphaFoldDB" id="A0A088GME5"/>
<dbReference type="Proteomes" id="UP000029079">
    <property type="component" value="Chromosome"/>
</dbReference>
<proteinExistence type="predicted"/>